<keyword evidence="1" id="KW-1133">Transmembrane helix</keyword>
<keyword evidence="1" id="KW-0472">Membrane</keyword>
<gene>
    <name evidence="2" type="ORF">P5G49_04005</name>
</gene>
<keyword evidence="1" id="KW-0812">Transmembrane</keyword>
<name>A0ABT8JNA4_9BACL</name>
<sequence length="182" mass="20624">MVKNLFIKQSLIGYAIKIAGVVVMVWGVIQGIFTLTMMAQMGGHITNEWGEMHMSSGLSGAALFAFIGIVASHFLYGLLIIGFGEVIDLLQKIYFRLHPEAEQAWVKEQEEKEVVPPSDIPYWVQKEIEAYYTKQELAVQSIEKTSDPYIFKVNVKDRTDFIEVGDFAPRILSDDEAKKFIE</sequence>
<organism evidence="2 3">
    <name type="scientific">Sporosarcina highlanderae</name>
    <dbReference type="NCBI Taxonomy" id="3035916"/>
    <lineage>
        <taxon>Bacteria</taxon>
        <taxon>Bacillati</taxon>
        <taxon>Bacillota</taxon>
        <taxon>Bacilli</taxon>
        <taxon>Bacillales</taxon>
        <taxon>Caryophanaceae</taxon>
        <taxon>Sporosarcina</taxon>
    </lineage>
</organism>
<dbReference type="Proteomes" id="UP001175097">
    <property type="component" value="Unassembled WGS sequence"/>
</dbReference>
<accession>A0ABT8JNA4</accession>
<dbReference type="RefSeq" id="WP_301242162.1">
    <property type="nucleotide sequence ID" value="NZ_JAROCC010000002.1"/>
</dbReference>
<evidence type="ECO:0000256" key="1">
    <source>
        <dbReference type="SAM" id="Phobius"/>
    </source>
</evidence>
<evidence type="ECO:0000313" key="3">
    <source>
        <dbReference type="Proteomes" id="UP001175097"/>
    </source>
</evidence>
<dbReference type="EMBL" id="JAROCC010000002">
    <property type="protein sequence ID" value="MDN4606638.1"/>
    <property type="molecule type" value="Genomic_DNA"/>
</dbReference>
<reference evidence="2" key="1">
    <citation type="submission" date="2023-03" db="EMBL/GenBank/DDBJ databases">
        <title>MT1 and MT2 Draft Genomes of Novel Species.</title>
        <authorList>
            <person name="Venkateswaran K."/>
        </authorList>
    </citation>
    <scope>NUCLEOTIDE SEQUENCE</scope>
    <source>
        <strain evidence="2">F6_3S_P_2</strain>
    </source>
</reference>
<protein>
    <submittedName>
        <fullName evidence="2">Uncharacterized protein</fullName>
    </submittedName>
</protein>
<proteinExistence type="predicted"/>
<comment type="caution">
    <text evidence="2">The sequence shown here is derived from an EMBL/GenBank/DDBJ whole genome shotgun (WGS) entry which is preliminary data.</text>
</comment>
<evidence type="ECO:0000313" key="2">
    <source>
        <dbReference type="EMBL" id="MDN4606638.1"/>
    </source>
</evidence>
<feature type="transmembrane region" description="Helical" evidence="1">
    <location>
        <begin position="12"/>
        <end position="38"/>
    </location>
</feature>
<feature type="transmembrane region" description="Helical" evidence="1">
    <location>
        <begin position="58"/>
        <end position="83"/>
    </location>
</feature>
<keyword evidence="3" id="KW-1185">Reference proteome</keyword>